<gene>
    <name evidence="4" type="ORF">E9934_03835</name>
</gene>
<dbReference type="AlphaFoldDB" id="A0A4S8NKM2"/>
<protein>
    <recommendedName>
        <fullName evidence="3">Septum formation-related domain-containing protein</fullName>
    </recommendedName>
</protein>
<dbReference type="RefSeq" id="WP_136561559.1">
    <property type="nucleotide sequence ID" value="NZ_BAABLS010000001.1"/>
</dbReference>
<evidence type="ECO:0000313" key="5">
    <source>
        <dbReference type="Proteomes" id="UP000307087"/>
    </source>
</evidence>
<feature type="compositionally biased region" description="Low complexity" evidence="1">
    <location>
        <begin position="44"/>
        <end position="55"/>
    </location>
</feature>
<dbReference type="PROSITE" id="PS51257">
    <property type="entry name" value="PROKAR_LIPOPROTEIN"/>
    <property type="match status" value="1"/>
</dbReference>
<evidence type="ECO:0000313" key="4">
    <source>
        <dbReference type="EMBL" id="THV17623.1"/>
    </source>
</evidence>
<organism evidence="4 5">
    <name type="scientific">Nocardioides caeni</name>
    <dbReference type="NCBI Taxonomy" id="574700"/>
    <lineage>
        <taxon>Bacteria</taxon>
        <taxon>Bacillati</taxon>
        <taxon>Actinomycetota</taxon>
        <taxon>Actinomycetes</taxon>
        <taxon>Propionibacteriales</taxon>
        <taxon>Nocardioidaceae</taxon>
        <taxon>Nocardioides</taxon>
    </lineage>
</organism>
<reference evidence="4 5" key="1">
    <citation type="journal article" date="2009" name="Int. J. Syst. Evol. Microbiol.">
        <title>Nocardioides caeni sp. nov., isolated from wastewater.</title>
        <authorList>
            <person name="Yoon J.H."/>
            <person name="Kang S.J."/>
            <person name="Park S."/>
            <person name="Kim W."/>
            <person name="Oh T.K."/>
        </authorList>
    </citation>
    <scope>NUCLEOTIDE SEQUENCE [LARGE SCALE GENOMIC DNA]</scope>
    <source>
        <strain evidence="4 5">DSM 23134</strain>
    </source>
</reference>
<feature type="region of interest" description="Disordered" evidence="1">
    <location>
        <begin position="31"/>
        <end position="55"/>
    </location>
</feature>
<sequence>MTRAGGRPALPLRAAVAALLMVAVGALAGCGEDTPEQPDPSPTTPSAAADPPAGPASRACYALPFDSAVAPTTEAEPVPCTGPHTSETVAVGEIDAVVDGHLLAVDSEHVQARVAASCRPALEKYVGGGQRRLRLSMIRPVWFTPTVEESDAGAEWFRCDAVVLSGTETLAELTASVRGVLADGVPDRFAMCGTAAPDSADFERVRCSEEHRWRAIDVITFEATKYPGAKAAKAAGQNRCEDAAAERADDPLSFRWGYEWPTREQWQMGQNFGRCWALD</sequence>
<keyword evidence="5" id="KW-1185">Reference proteome</keyword>
<proteinExistence type="predicted"/>
<feature type="domain" description="Septum formation-related" evidence="3">
    <location>
        <begin position="144"/>
        <end position="275"/>
    </location>
</feature>
<dbReference type="Pfam" id="PF13845">
    <property type="entry name" value="Septum_form"/>
    <property type="match status" value="2"/>
</dbReference>
<name>A0A4S8NKM2_9ACTN</name>
<dbReference type="OrthoDB" id="3381205at2"/>
<feature type="chain" id="PRO_5020664942" description="Septum formation-related domain-containing protein" evidence="2">
    <location>
        <begin position="29"/>
        <end position="279"/>
    </location>
</feature>
<feature type="domain" description="Septum formation-related" evidence="3">
    <location>
        <begin position="57"/>
        <end position="142"/>
    </location>
</feature>
<feature type="signal peptide" evidence="2">
    <location>
        <begin position="1"/>
        <end position="28"/>
    </location>
</feature>
<accession>A0A4S8NKM2</accession>
<evidence type="ECO:0000259" key="3">
    <source>
        <dbReference type="Pfam" id="PF13845"/>
    </source>
</evidence>
<dbReference type="Proteomes" id="UP000307087">
    <property type="component" value="Unassembled WGS sequence"/>
</dbReference>
<evidence type="ECO:0000256" key="2">
    <source>
        <dbReference type="SAM" id="SignalP"/>
    </source>
</evidence>
<dbReference type="EMBL" id="STGW01000002">
    <property type="protein sequence ID" value="THV17623.1"/>
    <property type="molecule type" value="Genomic_DNA"/>
</dbReference>
<evidence type="ECO:0000256" key="1">
    <source>
        <dbReference type="SAM" id="MobiDB-lite"/>
    </source>
</evidence>
<comment type="caution">
    <text evidence="4">The sequence shown here is derived from an EMBL/GenBank/DDBJ whole genome shotgun (WGS) entry which is preliminary data.</text>
</comment>
<keyword evidence="2" id="KW-0732">Signal</keyword>
<dbReference type="InterPro" id="IPR026004">
    <property type="entry name" value="Septum_form"/>
</dbReference>